<proteinExistence type="predicted"/>
<keyword evidence="4" id="KW-0255">Endonuclease</keyword>
<protein>
    <recommendedName>
        <fullName evidence="7">Reverse transcriptase RNase H-like domain-containing protein</fullName>
    </recommendedName>
</protein>
<sequence length="236" mass="27114">MIIGESKEEERGYTNGYPAEQMEEVPISENDPTKIIKIDGVLKHEVMKDLIKLIKEYNDILLGVKKRYRIIMHPADQDKTRFITRQGLYCYKVMSFGLKNAGATYQCLVNKLFKPQIGRSMEVYIDDMITKSSATDQHSKDLSQTFQLYLAVSETATSGALVNECDDGVQRLVYYVSRALTKSEKNYTLLEKFSYTLVTIARKLRLYFQAHTIAVVINHPLRQFLQRPDVSGRLVL</sequence>
<dbReference type="Gene3D" id="3.10.10.10">
    <property type="entry name" value="HIV Type 1 Reverse Transcriptase, subunit A, domain 1"/>
    <property type="match status" value="1"/>
</dbReference>
<reference evidence="8" key="1">
    <citation type="journal article" date="2022" name="Plant J.">
        <title>Strategies of tolerance reflected in two North American maple genomes.</title>
        <authorList>
            <person name="McEvoy S.L."/>
            <person name="Sezen U.U."/>
            <person name="Trouern-Trend A."/>
            <person name="McMahon S.M."/>
            <person name="Schaberg P.G."/>
            <person name="Yang J."/>
            <person name="Wegrzyn J.L."/>
            <person name="Swenson N.G."/>
        </authorList>
    </citation>
    <scope>NUCLEOTIDE SEQUENCE</scope>
    <source>
        <strain evidence="8">91603</strain>
    </source>
</reference>
<keyword evidence="9" id="KW-1185">Reference proteome</keyword>
<keyword evidence="1" id="KW-0808">Transferase</keyword>
<keyword evidence="2" id="KW-0548">Nucleotidyltransferase</keyword>
<dbReference type="GO" id="GO:0004519">
    <property type="term" value="F:endonuclease activity"/>
    <property type="evidence" value="ECO:0007669"/>
    <property type="project" value="UniProtKB-KW"/>
</dbReference>
<accession>A0AAD5I4Y9</accession>
<evidence type="ECO:0000256" key="2">
    <source>
        <dbReference type="ARBA" id="ARBA00022695"/>
    </source>
</evidence>
<dbReference type="CDD" id="cd01647">
    <property type="entry name" value="RT_LTR"/>
    <property type="match status" value="1"/>
</dbReference>
<comment type="caution">
    <text evidence="8">The sequence shown here is derived from an EMBL/GenBank/DDBJ whole genome shotgun (WGS) entry which is preliminary data.</text>
</comment>
<keyword evidence="5" id="KW-0378">Hydrolase</keyword>
<dbReference type="SUPFAM" id="SSF56672">
    <property type="entry name" value="DNA/RNA polymerases"/>
    <property type="match status" value="1"/>
</dbReference>
<dbReference type="PANTHER" id="PTHR24559:SF430">
    <property type="entry name" value="RNA-DIRECTED DNA POLYMERASE"/>
    <property type="match status" value="1"/>
</dbReference>
<evidence type="ECO:0000256" key="3">
    <source>
        <dbReference type="ARBA" id="ARBA00022722"/>
    </source>
</evidence>
<dbReference type="InterPro" id="IPR043128">
    <property type="entry name" value="Rev_trsase/Diguanyl_cyclase"/>
</dbReference>
<gene>
    <name evidence="8" type="ORF">LWI28_003496</name>
</gene>
<dbReference type="InterPro" id="IPR043502">
    <property type="entry name" value="DNA/RNA_pol_sf"/>
</dbReference>
<evidence type="ECO:0000313" key="8">
    <source>
        <dbReference type="EMBL" id="KAI9152951.1"/>
    </source>
</evidence>
<evidence type="ECO:0000256" key="6">
    <source>
        <dbReference type="ARBA" id="ARBA00022918"/>
    </source>
</evidence>
<dbReference type="GO" id="GO:0003964">
    <property type="term" value="F:RNA-directed DNA polymerase activity"/>
    <property type="evidence" value="ECO:0007669"/>
    <property type="project" value="UniProtKB-KW"/>
</dbReference>
<dbReference type="AlphaFoldDB" id="A0AAD5I4Y9"/>
<evidence type="ECO:0000256" key="4">
    <source>
        <dbReference type="ARBA" id="ARBA00022759"/>
    </source>
</evidence>
<dbReference type="InterPro" id="IPR041373">
    <property type="entry name" value="RT_RNaseH"/>
</dbReference>
<evidence type="ECO:0000313" key="9">
    <source>
        <dbReference type="Proteomes" id="UP001064489"/>
    </source>
</evidence>
<evidence type="ECO:0000256" key="1">
    <source>
        <dbReference type="ARBA" id="ARBA00022679"/>
    </source>
</evidence>
<dbReference type="GO" id="GO:0016787">
    <property type="term" value="F:hydrolase activity"/>
    <property type="evidence" value="ECO:0007669"/>
    <property type="project" value="UniProtKB-KW"/>
</dbReference>
<dbReference type="Pfam" id="PF17917">
    <property type="entry name" value="RT_RNaseH"/>
    <property type="match status" value="1"/>
</dbReference>
<dbReference type="Gene3D" id="3.30.70.270">
    <property type="match status" value="1"/>
</dbReference>
<keyword evidence="3" id="KW-0540">Nuclease</keyword>
<dbReference type="InterPro" id="IPR053134">
    <property type="entry name" value="RNA-dir_DNA_polymerase"/>
</dbReference>
<name>A0AAD5I4Y9_ACENE</name>
<feature type="domain" description="Reverse transcriptase RNase H-like" evidence="7">
    <location>
        <begin position="141"/>
        <end position="234"/>
    </location>
</feature>
<evidence type="ECO:0000256" key="5">
    <source>
        <dbReference type="ARBA" id="ARBA00022801"/>
    </source>
</evidence>
<dbReference type="Proteomes" id="UP001064489">
    <property type="component" value="Chromosome 11"/>
</dbReference>
<dbReference type="PANTHER" id="PTHR24559">
    <property type="entry name" value="TRANSPOSON TY3-I GAG-POL POLYPROTEIN"/>
    <property type="match status" value="1"/>
</dbReference>
<evidence type="ECO:0000259" key="7">
    <source>
        <dbReference type="Pfam" id="PF17917"/>
    </source>
</evidence>
<dbReference type="EMBL" id="JAJSOW010000108">
    <property type="protein sequence ID" value="KAI9152951.1"/>
    <property type="molecule type" value="Genomic_DNA"/>
</dbReference>
<organism evidence="8 9">
    <name type="scientific">Acer negundo</name>
    <name type="common">Box elder</name>
    <dbReference type="NCBI Taxonomy" id="4023"/>
    <lineage>
        <taxon>Eukaryota</taxon>
        <taxon>Viridiplantae</taxon>
        <taxon>Streptophyta</taxon>
        <taxon>Embryophyta</taxon>
        <taxon>Tracheophyta</taxon>
        <taxon>Spermatophyta</taxon>
        <taxon>Magnoliopsida</taxon>
        <taxon>eudicotyledons</taxon>
        <taxon>Gunneridae</taxon>
        <taxon>Pentapetalae</taxon>
        <taxon>rosids</taxon>
        <taxon>malvids</taxon>
        <taxon>Sapindales</taxon>
        <taxon>Sapindaceae</taxon>
        <taxon>Hippocastanoideae</taxon>
        <taxon>Acereae</taxon>
        <taxon>Acer</taxon>
    </lineage>
</organism>
<reference evidence="8" key="2">
    <citation type="submission" date="2023-02" db="EMBL/GenBank/DDBJ databases">
        <authorList>
            <person name="Swenson N.G."/>
            <person name="Wegrzyn J.L."/>
            <person name="Mcevoy S.L."/>
        </authorList>
    </citation>
    <scope>NUCLEOTIDE SEQUENCE</scope>
    <source>
        <strain evidence="8">91603</strain>
        <tissue evidence="8">Leaf</tissue>
    </source>
</reference>
<keyword evidence="6" id="KW-0695">RNA-directed DNA polymerase</keyword>